<feature type="transmembrane region" description="Helical" evidence="1">
    <location>
        <begin position="204"/>
        <end position="228"/>
    </location>
</feature>
<feature type="transmembrane region" description="Helical" evidence="1">
    <location>
        <begin position="39"/>
        <end position="58"/>
    </location>
</feature>
<feature type="transmembrane region" description="Helical" evidence="1">
    <location>
        <begin position="116"/>
        <end position="139"/>
    </location>
</feature>
<comment type="caution">
    <text evidence="2">The sequence shown here is derived from an EMBL/GenBank/DDBJ whole genome shotgun (WGS) entry which is preliminary data.</text>
</comment>
<feature type="transmembrane region" description="Helical" evidence="1">
    <location>
        <begin position="70"/>
        <end position="96"/>
    </location>
</feature>
<keyword evidence="1" id="KW-0812">Transmembrane</keyword>
<dbReference type="EMBL" id="JAIRBM010000003">
    <property type="protein sequence ID" value="MBZ6075875.1"/>
    <property type="molecule type" value="Genomic_DNA"/>
</dbReference>
<keyword evidence="1" id="KW-0472">Membrane</keyword>
<accession>A0ABS7VK21</accession>
<evidence type="ECO:0008006" key="4">
    <source>
        <dbReference type="Google" id="ProtNLM"/>
    </source>
</evidence>
<feature type="transmembrane region" description="Helical" evidence="1">
    <location>
        <begin position="240"/>
        <end position="263"/>
    </location>
</feature>
<keyword evidence="3" id="KW-1185">Reference proteome</keyword>
<evidence type="ECO:0000256" key="1">
    <source>
        <dbReference type="SAM" id="Phobius"/>
    </source>
</evidence>
<sequence>MTADPLDRSLGTVEAARSATGVAARERPVGQLVGALSGISRNVLFAGLAAIGFANGISEKVTGSILDSGAFAALLNTFNISAVVWVACFISIRFLLQDNQPLTRRLDRIVGVCVSLAFLAPIIPLSWLALSALAIYLIWTSDRSSPLNRGAWILLGITVPMFWSRLLFATLSDTILQGDAALVGWLVGTHRLGNAVEFADGSGYLWIAPACSSLANVSLAILCWVTIAKVWDRPYSARNLVWVLLACSAVVTINVTRISLIGFYPHYFDLLHGPIGATVASWIILGVTVGICLLGVRHDHNAARA</sequence>
<proteinExistence type="predicted"/>
<dbReference type="RefSeq" id="WP_224312095.1">
    <property type="nucleotide sequence ID" value="NZ_JAIRBM010000003.1"/>
</dbReference>
<evidence type="ECO:0000313" key="2">
    <source>
        <dbReference type="EMBL" id="MBZ6075875.1"/>
    </source>
</evidence>
<gene>
    <name evidence="2" type="ORF">K9B37_06185</name>
</gene>
<reference evidence="2 3" key="1">
    <citation type="submission" date="2021-09" db="EMBL/GenBank/DDBJ databases">
        <title>The complete genome sequence of a new microorganism.</title>
        <authorList>
            <person name="Zi Z."/>
        </authorList>
    </citation>
    <scope>NUCLEOTIDE SEQUENCE [LARGE SCALE GENOMIC DNA]</scope>
    <source>
        <strain evidence="2 3">WGZ8</strain>
    </source>
</reference>
<feature type="transmembrane region" description="Helical" evidence="1">
    <location>
        <begin position="275"/>
        <end position="296"/>
    </location>
</feature>
<dbReference type="Proteomes" id="UP000704176">
    <property type="component" value="Unassembled WGS sequence"/>
</dbReference>
<keyword evidence="1" id="KW-1133">Transmembrane helix</keyword>
<organism evidence="2 3">
    <name type="scientific">Microvirga puerhi</name>
    <dbReference type="NCBI Taxonomy" id="2876078"/>
    <lineage>
        <taxon>Bacteria</taxon>
        <taxon>Pseudomonadati</taxon>
        <taxon>Pseudomonadota</taxon>
        <taxon>Alphaproteobacteria</taxon>
        <taxon>Hyphomicrobiales</taxon>
        <taxon>Methylobacteriaceae</taxon>
        <taxon>Microvirga</taxon>
    </lineage>
</organism>
<protein>
    <recommendedName>
        <fullName evidence="4">Exosortase/archaeosortase family protein</fullName>
    </recommendedName>
</protein>
<evidence type="ECO:0000313" key="3">
    <source>
        <dbReference type="Proteomes" id="UP000704176"/>
    </source>
</evidence>
<name>A0ABS7VK21_9HYPH</name>